<dbReference type="InParanoid" id="T1FFX6"/>
<keyword evidence="2" id="KW-1133">Transmembrane helix</keyword>
<name>T1FFX6_HELRO</name>
<dbReference type="AlphaFoldDB" id="T1FFX6"/>
<dbReference type="EMBL" id="AMQM01007198">
    <property type="status" value="NOT_ANNOTATED_CDS"/>
    <property type="molecule type" value="Genomic_DNA"/>
</dbReference>
<proteinExistence type="predicted"/>
<protein>
    <recommendedName>
        <fullName evidence="3">Tyrosine-protein kinase ephrin type A/B receptor-like domain-containing protein</fullName>
    </recommendedName>
</protein>
<gene>
    <name evidence="5" type="primary">20207725</name>
    <name evidence="4" type="ORF">HELRODRAFT_180448</name>
</gene>
<dbReference type="OrthoDB" id="439917at2759"/>
<keyword evidence="1" id="KW-0175">Coiled coil</keyword>
<reference evidence="4 6" key="2">
    <citation type="journal article" date="2013" name="Nature">
        <title>Insights into bilaterian evolution from three spiralian genomes.</title>
        <authorList>
            <person name="Simakov O."/>
            <person name="Marletaz F."/>
            <person name="Cho S.J."/>
            <person name="Edsinger-Gonzales E."/>
            <person name="Havlak P."/>
            <person name="Hellsten U."/>
            <person name="Kuo D.H."/>
            <person name="Larsson T."/>
            <person name="Lv J."/>
            <person name="Arendt D."/>
            <person name="Savage R."/>
            <person name="Osoegawa K."/>
            <person name="de Jong P."/>
            <person name="Grimwood J."/>
            <person name="Chapman J.A."/>
            <person name="Shapiro H."/>
            <person name="Aerts A."/>
            <person name="Otillar R.P."/>
            <person name="Terry A.Y."/>
            <person name="Boore J.L."/>
            <person name="Grigoriev I.V."/>
            <person name="Lindberg D.R."/>
            <person name="Seaver E.C."/>
            <person name="Weisblat D.A."/>
            <person name="Putnam N.H."/>
            <person name="Rokhsar D.S."/>
        </authorList>
    </citation>
    <scope>NUCLEOTIDE SEQUENCE</scope>
</reference>
<evidence type="ECO:0000256" key="1">
    <source>
        <dbReference type="SAM" id="Coils"/>
    </source>
</evidence>
<feature type="coiled-coil region" evidence="1">
    <location>
        <begin position="301"/>
        <end position="328"/>
    </location>
</feature>
<dbReference type="EMBL" id="KB097579">
    <property type="protein sequence ID" value="ESN94021.1"/>
    <property type="molecule type" value="Genomic_DNA"/>
</dbReference>
<organism evidence="5 6">
    <name type="scientific">Helobdella robusta</name>
    <name type="common">Californian leech</name>
    <dbReference type="NCBI Taxonomy" id="6412"/>
    <lineage>
        <taxon>Eukaryota</taxon>
        <taxon>Metazoa</taxon>
        <taxon>Spiralia</taxon>
        <taxon>Lophotrochozoa</taxon>
        <taxon>Annelida</taxon>
        <taxon>Clitellata</taxon>
        <taxon>Hirudinea</taxon>
        <taxon>Rhynchobdellida</taxon>
        <taxon>Glossiphoniidae</taxon>
        <taxon>Helobdella</taxon>
    </lineage>
</organism>
<dbReference type="HOGENOM" id="CLU_795199_0_0_1"/>
<evidence type="ECO:0000259" key="3">
    <source>
        <dbReference type="Pfam" id="PF07699"/>
    </source>
</evidence>
<dbReference type="KEGG" id="hro:HELRODRAFT_180448"/>
<evidence type="ECO:0000313" key="6">
    <source>
        <dbReference type="Proteomes" id="UP000015101"/>
    </source>
</evidence>
<dbReference type="Gene3D" id="2.10.50.10">
    <property type="entry name" value="Tumor Necrosis Factor Receptor, subunit A, domain 2"/>
    <property type="match status" value="1"/>
</dbReference>
<feature type="domain" description="Tyrosine-protein kinase ephrin type A/B receptor-like" evidence="3">
    <location>
        <begin position="279"/>
        <end position="302"/>
    </location>
</feature>
<keyword evidence="2" id="KW-0472">Membrane</keyword>
<dbReference type="RefSeq" id="XP_009027988.1">
    <property type="nucleotide sequence ID" value="XM_009029740.1"/>
</dbReference>
<dbReference type="GeneID" id="20207725"/>
<dbReference type="Proteomes" id="UP000015101">
    <property type="component" value="Unassembled WGS sequence"/>
</dbReference>
<feature type="transmembrane region" description="Helical" evidence="2">
    <location>
        <begin position="104"/>
        <end position="124"/>
    </location>
</feature>
<keyword evidence="6" id="KW-1185">Reference proteome</keyword>
<dbReference type="Pfam" id="PF07699">
    <property type="entry name" value="Ephrin_rec_like"/>
    <property type="match status" value="1"/>
</dbReference>
<evidence type="ECO:0000256" key="2">
    <source>
        <dbReference type="SAM" id="Phobius"/>
    </source>
</evidence>
<dbReference type="CTD" id="20207725"/>
<evidence type="ECO:0000313" key="5">
    <source>
        <dbReference type="EnsemblMetazoa" id="HelroP180448"/>
    </source>
</evidence>
<dbReference type="InterPro" id="IPR011641">
    <property type="entry name" value="Tyr-kin_ephrin_A/B_rcpt-like"/>
</dbReference>
<keyword evidence="2" id="KW-0812">Transmembrane</keyword>
<dbReference type="EnsemblMetazoa" id="HelroT180448">
    <property type="protein sequence ID" value="HelroP180448"/>
    <property type="gene ID" value="HelroG180448"/>
</dbReference>
<reference evidence="6" key="1">
    <citation type="submission" date="2012-12" db="EMBL/GenBank/DDBJ databases">
        <authorList>
            <person name="Hellsten U."/>
            <person name="Grimwood J."/>
            <person name="Chapman J.A."/>
            <person name="Shapiro H."/>
            <person name="Aerts A."/>
            <person name="Otillar R.P."/>
            <person name="Terry A.Y."/>
            <person name="Boore J.L."/>
            <person name="Simakov O."/>
            <person name="Marletaz F."/>
            <person name="Cho S.-J."/>
            <person name="Edsinger-Gonzales E."/>
            <person name="Havlak P."/>
            <person name="Kuo D.-H."/>
            <person name="Larsson T."/>
            <person name="Lv J."/>
            <person name="Arendt D."/>
            <person name="Savage R."/>
            <person name="Osoegawa K."/>
            <person name="de Jong P."/>
            <person name="Lindberg D.R."/>
            <person name="Seaver E.C."/>
            <person name="Weisblat D.A."/>
            <person name="Putnam N.H."/>
            <person name="Grigoriev I.V."/>
            <person name="Rokhsar D.S."/>
        </authorList>
    </citation>
    <scope>NUCLEOTIDE SEQUENCE</scope>
</reference>
<dbReference type="SMART" id="SM01411">
    <property type="entry name" value="Ephrin_rec_like"/>
    <property type="match status" value="1"/>
</dbReference>
<evidence type="ECO:0000313" key="4">
    <source>
        <dbReference type="EMBL" id="ESN94021.1"/>
    </source>
</evidence>
<accession>T1FFX6</accession>
<dbReference type="SUPFAM" id="SSF57586">
    <property type="entry name" value="TNF receptor-like"/>
    <property type="match status" value="1"/>
</dbReference>
<sequence>METKRHVNKCFNQTDVQRIDPFKSYQYTLKLSVSMLNYKFYFLLCIILQRTAVESHQTLFESPDTPTLKTLAPFSPPFLEDQTPNSTQSLGFSTMLKRINLGRLFFAVFSIAQLGFNITFSFLVGNCSKNKLKEARLTIKKFICRPFEDQAFNYFCPYRFYIECNDWKPNTFYSIKNSQRLVIAEITAMKYVGEYSEKNCDINCSLIRMQHDLANNLYPLYRLRKELQDNFRRLSARYLPTQDMTSLLTPLFICLPGFILSYRMFCVPCEPGYYSVIHGHVHQCLPCPINTYQNEFGSISCHAMLNQKDIFEARNENYEARKEQLYTNFFVISTLCSLIVITSVGMWYV</sequence>
<reference evidence="5" key="3">
    <citation type="submission" date="2015-06" db="UniProtKB">
        <authorList>
            <consortium name="EnsemblMetazoa"/>
        </authorList>
    </citation>
    <scope>IDENTIFICATION</scope>
</reference>
<feature type="transmembrane region" description="Helical" evidence="2">
    <location>
        <begin position="325"/>
        <end position="348"/>
    </location>
</feature>